<feature type="transmembrane region" description="Helical" evidence="4">
    <location>
        <begin position="330"/>
        <end position="353"/>
    </location>
</feature>
<dbReference type="PANTHER" id="PTHR44688">
    <property type="entry name" value="DNA-BINDING TRANSCRIPTIONAL ACTIVATOR DEVR_DOSR"/>
    <property type="match status" value="1"/>
</dbReference>
<dbReference type="EMBL" id="QIBX01000006">
    <property type="protein sequence ID" value="RNL40452.1"/>
    <property type="molecule type" value="Genomic_DNA"/>
</dbReference>
<keyword evidence="3" id="KW-0804">Transcription</keyword>
<dbReference type="Proteomes" id="UP000269591">
    <property type="component" value="Unassembled WGS sequence"/>
</dbReference>
<dbReference type="InterPro" id="IPR036388">
    <property type="entry name" value="WH-like_DNA-bd_sf"/>
</dbReference>
<feature type="transmembrane region" description="Helical" evidence="4">
    <location>
        <begin position="306"/>
        <end position="324"/>
    </location>
</feature>
<feature type="transmembrane region" description="Helical" evidence="4">
    <location>
        <begin position="399"/>
        <end position="417"/>
    </location>
</feature>
<proteinExistence type="predicted"/>
<sequence length="519" mass="57738">MQLARLRCERKAPFPGQTTRPHPIHPRRRTRLPAEIMSTMHLGYNRCMHKFRHTLPKPRIDHLEQMVPYIFALGCARAWMTLIFAAPRVNLDLGFDPHIVFDYSYVVTGVAIALLARRLSPLQEQPWSKLVAAGGMIAASLCIITSSISNEYASALSIVGALLGGIGFCVFLLLNSETLFPLSIVRILLYLAASRFLAVPIVFFCEGMDGIRFMLALIILPLIATACVAFSYNNTPVAERPPRVYPRFVFPWKPLALFAVFSFAYGMREQQIAFGGGIHSSISTAVIMGIVFIAVYFFSDKFSFSALYRSPVFLLACGLLLIPAEGLLGTYVSGYLISMSVTLMSLLISLVFYDLAKRMGIAIIALMGMERIDKLFIVWGNDCADILSAVSPSHLVQEIITLVLILTLILACALLLYKNGWIDWGGHLVDSADLTAEAMHEEKLLIRCDEISKQCRLTPREDEILRLLARGKTYPEIEKELFIASGTLKAHTHHIYTKTGVSGKKELAALFKTQEPEAE</sequence>
<feature type="transmembrane region" description="Helical" evidence="4">
    <location>
        <begin position="244"/>
        <end position="265"/>
    </location>
</feature>
<dbReference type="Gene3D" id="1.10.10.10">
    <property type="entry name" value="Winged helix-like DNA-binding domain superfamily/Winged helix DNA-binding domain"/>
    <property type="match status" value="1"/>
</dbReference>
<gene>
    <name evidence="6" type="ORF">DMP06_04780</name>
</gene>
<name>A0A3N0B003_9ACTN</name>
<feature type="transmembrane region" description="Helical" evidence="4">
    <location>
        <begin position="154"/>
        <end position="175"/>
    </location>
</feature>
<feature type="transmembrane region" description="Helical" evidence="4">
    <location>
        <begin position="66"/>
        <end position="86"/>
    </location>
</feature>
<keyword evidence="7" id="KW-1185">Reference proteome</keyword>
<keyword evidence="4" id="KW-0812">Transmembrane</keyword>
<accession>A0A3N0B003</accession>
<feature type="transmembrane region" description="Helical" evidence="4">
    <location>
        <begin position="128"/>
        <end position="148"/>
    </location>
</feature>
<evidence type="ECO:0000313" key="7">
    <source>
        <dbReference type="Proteomes" id="UP000269591"/>
    </source>
</evidence>
<feature type="transmembrane region" description="Helical" evidence="4">
    <location>
        <begin position="210"/>
        <end position="232"/>
    </location>
</feature>
<dbReference type="InterPro" id="IPR016032">
    <property type="entry name" value="Sig_transdc_resp-reg_C-effctor"/>
</dbReference>
<evidence type="ECO:0000256" key="1">
    <source>
        <dbReference type="ARBA" id="ARBA00023015"/>
    </source>
</evidence>
<feature type="transmembrane region" description="Helical" evidence="4">
    <location>
        <begin position="187"/>
        <end position="204"/>
    </location>
</feature>
<dbReference type="PANTHER" id="PTHR44688:SF16">
    <property type="entry name" value="DNA-BINDING TRANSCRIPTIONAL ACTIVATOR DEVR_DOSR"/>
    <property type="match status" value="1"/>
</dbReference>
<feature type="domain" description="HTH luxR-type" evidence="5">
    <location>
        <begin position="450"/>
        <end position="515"/>
    </location>
</feature>
<dbReference type="PROSITE" id="PS50043">
    <property type="entry name" value="HTH_LUXR_2"/>
    <property type="match status" value="1"/>
</dbReference>
<protein>
    <recommendedName>
        <fullName evidence="5">HTH luxR-type domain-containing protein</fullName>
    </recommendedName>
</protein>
<dbReference type="Pfam" id="PF00196">
    <property type="entry name" value="GerE"/>
    <property type="match status" value="1"/>
</dbReference>
<organism evidence="6 7">
    <name type="scientific">Slackia equolifaciens</name>
    <dbReference type="NCBI Taxonomy" id="498718"/>
    <lineage>
        <taxon>Bacteria</taxon>
        <taxon>Bacillati</taxon>
        <taxon>Actinomycetota</taxon>
        <taxon>Coriobacteriia</taxon>
        <taxon>Eggerthellales</taxon>
        <taxon>Eggerthellaceae</taxon>
        <taxon>Slackia</taxon>
    </lineage>
</organism>
<keyword evidence="4" id="KW-1133">Transmembrane helix</keyword>
<keyword evidence="1" id="KW-0805">Transcription regulation</keyword>
<comment type="caution">
    <text evidence="6">The sequence shown here is derived from an EMBL/GenBank/DDBJ whole genome shotgun (WGS) entry which is preliminary data.</text>
</comment>
<feature type="transmembrane region" description="Helical" evidence="4">
    <location>
        <begin position="277"/>
        <end position="299"/>
    </location>
</feature>
<dbReference type="AlphaFoldDB" id="A0A3N0B003"/>
<dbReference type="PRINTS" id="PR00038">
    <property type="entry name" value="HTHLUXR"/>
</dbReference>
<evidence type="ECO:0000256" key="2">
    <source>
        <dbReference type="ARBA" id="ARBA00023125"/>
    </source>
</evidence>
<keyword evidence="4" id="KW-0472">Membrane</keyword>
<dbReference type="SUPFAM" id="SSF46894">
    <property type="entry name" value="C-terminal effector domain of the bipartite response regulators"/>
    <property type="match status" value="1"/>
</dbReference>
<reference evidence="7" key="1">
    <citation type="submission" date="2018-05" db="EMBL/GenBank/DDBJ databases">
        <title>Genome Sequencing of selected type strains of the family Eggerthellaceae.</title>
        <authorList>
            <person name="Danylec N."/>
            <person name="Stoll D.A."/>
            <person name="Doetsch A."/>
            <person name="Huch M."/>
        </authorList>
    </citation>
    <scope>NUCLEOTIDE SEQUENCE [LARGE SCALE GENOMIC DNA]</scope>
    <source>
        <strain evidence="7">DSM 24851</strain>
    </source>
</reference>
<dbReference type="InterPro" id="IPR000792">
    <property type="entry name" value="Tscrpt_reg_LuxR_C"/>
</dbReference>
<dbReference type="GO" id="GO:0006355">
    <property type="term" value="P:regulation of DNA-templated transcription"/>
    <property type="evidence" value="ECO:0007669"/>
    <property type="project" value="InterPro"/>
</dbReference>
<evidence type="ECO:0000313" key="6">
    <source>
        <dbReference type="EMBL" id="RNL40452.1"/>
    </source>
</evidence>
<dbReference type="GO" id="GO:0003677">
    <property type="term" value="F:DNA binding"/>
    <property type="evidence" value="ECO:0007669"/>
    <property type="project" value="UniProtKB-KW"/>
</dbReference>
<feature type="transmembrane region" description="Helical" evidence="4">
    <location>
        <begin position="360"/>
        <end position="379"/>
    </location>
</feature>
<evidence type="ECO:0000259" key="5">
    <source>
        <dbReference type="PROSITE" id="PS50043"/>
    </source>
</evidence>
<dbReference type="CDD" id="cd06170">
    <property type="entry name" value="LuxR_C_like"/>
    <property type="match status" value="1"/>
</dbReference>
<feature type="transmembrane region" description="Helical" evidence="4">
    <location>
        <begin position="98"/>
        <end position="116"/>
    </location>
</feature>
<evidence type="ECO:0000256" key="3">
    <source>
        <dbReference type="ARBA" id="ARBA00023163"/>
    </source>
</evidence>
<evidence type="ECO:0000256" key="4">
    <source>
        <dbReference type="SAM" id="Phobius"/>
    </source>
</evidence>
<keyword evidence="2" id="KW-0238">DNA-binding</keyword>
<dbReference type="SMART" id="SM00421">
    <property type="entry name" value="HTH_LUXR"/>
    <property type="match status" value="1"/>
</dbReference>